<feature type="transmembrane region" description="Helical" evidence="6">
    <location>
        <begin position="366"/>
        <end position="390"/>
    </location>
</feature>
<keyword evidence="10" id="KW-1185">Reference proteome</keyword>
<feature type="domain" description="ABC3 transporter permease C-terminal" evidence="7">
    <location>
        <begin position="278"/>
        <end position="385"/>
    </location>
</feature>
<dbReference type="InterPro" id="IPR050250">
    <property type="entry name" value="Macrolide_Exporter_MacB"/>
</dbReference>
<keyword evidence="3 6" id="KW-0812">Transmembrane</keyword>
<sequence length="790" mass="91189">MLKHYLKYAIRNFKSNRLVFAGSIATVFLGALCISLLFTYIRNELSMDNFHKREKDIYLITLKDSPESKPEAWEADLFFKFNYKDYPEIESFTDVKKYREGEIKFTYNEHSFSPEGIVADSSFFEVFDFPLKVGDKAAILHDPDAIIFSQNMAKKIFGDENPIGKYVTITTREQKIYTVKGILDPLPSNSSITFDFIIPNHSMQYSRMGGNFILANSNFNEVEFYEKIKGLGHYRERFKESTTGIYPLSKMYFEGNNINTQGIISKHGDKKNINVLYVIIAVIFIISLLNFTNLQIININFSIKNIGINKITGAGSKHILLQKFTEILLLIFVSSFIVTLAFHIVLPYFNQIARVNLSPDIRQIFFLNSVILFVLITGAMIYPSFVYFYLPVTKSLKNQTFAPTKLAGREVLTTLQFTLSFVLLIASIVVVKQLNLMLDKDLGFESKNIVSTQLFHEPNYSGTREEQMKQHQDYQNNFQYVKNELTVQSSIKSFSIAHSPIQPFDMSWKLNSNEMDFTTEKSLVVTPGYTKLLGLKILEGRFFDFDKDKSYDEKVVINEAAKKYWGITDISTQQIKSSSWGTYDIIGVVKDFNFEHLSVEPQPLVMVYFERMHYNFLIQFEEGANQAGLQFVRQLFEKNNPGETFNYTFLSDDIQSMYNKEKRLSEIYILFTIIAYIISAIGLFAITLYETRKRIKEIGIRKVNGAKITEVITMLNKDFVKWVVFAFVVATPISYYIMHKWLENFAYKTTLSWWIFALAGLMALGIALLTVSWQSWKAAAKNPVEALRYE</sequence>
<dbReference type="Pfam" id="PF02687">
    <property type="entry name" value="FtsX"/>
    <property type="match status" value="2"/>
</dbReference>
<dbReference type="AlphaFoldDB" id="A0A6I6JZY3"/>
<keyword evidence="2" id="KW-1003">Cell membrane</keyword>
<dbReference type="InterPro" id="IPR025857">
    <property type="entry name" value="MacB_PCD"/>
</dbReference>
<feature type="transmembrane region" description="Helical" evidence="6">
    <location>
        <begin position="667"/>
        <end position="689"/>
    </location>
</feature>
<reference evidence="9 10" key="1">
    <citation type="submission" date="2019-11" db="EMBL/GenBank/DDBJ databases">
        <authorList>
            <person name="Zheng R.K."/>
            <person name="Sun C.M."/>
        </authorList>
    </citation>
    <scope>NUCLEOTIDE SEQUENCE [LARGE SCALE GENOMIC DNA]</scope>
    <source>
        <strain evidence="9 10">WC007</strain>
    </source>
</reference>
<keyword evidence="4 6" id="KW-1133">Transmembrane helix</keyword>
<evidence type="ECO:0000256" key="4">
    <source>
        <dbReference type="ARBA" id="ARBA00022989"/>
    </source>
</evidence>
<dbReference type="Pfam" id="PF12704">
    <property type="entry name" value="MacB_PCD"/>
    <property type="match status" value="1"/>
</dbReference>
<evidence type="ECO:0000259" key="7">
    <source>
        <dbReference type="Pfam" id="PF02687"/>
    </source>
</evidence>
<feature type="transmembrane region" description="Helical" evidence="6">
    <location>
        <begin position="20"/>
        <end position="41"/>
    </location>
</feature>
<dbReference type="PANTHER" id="PTHR30572">
    <property type="entry name" value="MEMBRANE COMPONENT OF TRANSPORTER-RELATED"/>
    <property type="match status" value="1"/>
</dbReference>
<feature type="transmembrane region" description="Helical" evidence="6">
    <location>
        <begin position="719"/>
        <end position="739"/>
    </location>
</feature>
<feature type="transmembrane region" description="Helical" evidence="6">
    <location>
        <begin position="751"/>
        <end position="771"/>
    </location>
</feature>
<dbReference type="PANTHER" id="PTHR30572:SF18">
    <property type="entry name" value="ABC-TYPE MACROLIDE FAMILY EXPORT SYSTEM PERMEASE COMPONENT 2"/>
    <property type="match status" value="1"/>
</dbReference>
<dbReference type="GO" id="GO:0022857">
    <property type="term" value="F:transmembrane transporter activity"/>
    <property type="evidence" value="ECO:0007669"/>
    <property type="project" value="TreeGrafter"/>
</dbReference>
<dbReference type="EMBL" id="CP046401">
    <property type="protein sequence ID" value="QGY44683.1"/>
    <property type="molecule type" value="Genomic_DNA"/>
</dbReference>
<evidence type="ECO:0000256" key="5">
    <source>
        <dbReference type="ARBA" id="ARBA00023136"/>
    </source>
</evidence>
<accession>A0A6I6JZY3</accession>
<evidence type="ECO:0000313" key="10">
    <source>
        <dbReference type="Proteomes" id="UP000428260"/>
    </source>
</evidence>
<organism evidence="9 10">
    <name type="scientific">Maribellus comscasis</name>
    <dbReference type="NCBI Taxonomy" id="2681766"/>
    <lineage>
        <taxon>Bacteria</taxon>
        <taxon>Pseudomonadati</taxon>
        <taxon>Bacteroidota</taxon>
        <taxon>Bacteroidia</taxon>
        <taxon>Marinilabiliales</taxon>
        <taxon>Prolixibacteraceae</taxon>
        <taxon>Maribellus</taxon>
    </lineage>
</organism>
<keyword evidence="5 6" id="KW-0472">Membrane</keyword>
<dbReference type="InterPro" id="IPR003838">
    <property type="entry name" value="ABC3_permease_C"/>
</dbReference>
<evidence type="ECO:0000256" key="6">
    <source>
        <dbReference type="SAM" id="Phobius"/>
    </source>
</evidence>
<feature type="transmembrane region" description="Helical" evidence="6">
    <location>
        <begin position="411"/>
        <end position="431"/>
    </location>
</feature>
<dbReference type="GO" id="GO:0005886">
    <property type="term" value="C:plasma membrane"/>
    <property type="evidence" value="ECO:0007669"/>
    <property type="project" value="UniProtKB-SubCell"/>
</dbReference>
<feature type="transmembrane region" description="Helical" evidence="6">
    <location>
        <begin position="327"/>
        <end position="346"/>
    </location>
</feature>
<evidence type="ECO:0000259" key="8">
    <source>
        <dbReference type="Pfam" id="PF12704"/>
    </source>
</evidence>
<feature type="domain" description="MacB-like periplasmic core" evidence="8">
    <location>
        <begin position="23"/>
        <end position="207"/>
    </location>
</feature>
<comment type="subcellular location">
    <subcellularLocation>
        <location evidence="1">Cell membrane</location>
        <topology evidence="1">Multi-pass membrane protein</topology>
    </subcellularLocation>
</comment>
<evidence type="ECO:0000256" key="2">
    <source>
        <dbReference type="ARBA" id="ARBA00022475"/>
    </source>
</evidence>
<dbReference type="Proteomes" id="UP000428260">
    <property type="component" value="Chromosome"/>
</dbReference>
<evidence type="ECO:0000256" key="1">
    <source>
        <dbReference type="ARBA" id="ARBA00004651"/>
    </source>
</evidence>
<evidence type="ECO:0000313" key="9">
    <source>
        <dbReference type="EMBL" id="QGY44683.1"/>
    </source>
</evidence>
<dbReference type="KEGG" id="mcos:GM418_13705"/>
<evidence type="ECO:0000256" key="3">
    <source>
        <dbReference type="ARBA" id="ARBA00022692"/>
    </source>
</evidence>
<dbReference type="RefSeq" id="WP_158867226.1">
    <property type="nucleotide sequence ID" value="NZ_CP046401.1"/>
</dbReference>
<feature type="transmembrane region" description="Helical" evidence="6">
    <location>
        <begin position="275"/>
        <end position="294"/>
    </location>
</feature>
<gene>
    <name evidence="9" type="ORF">GM418_13705</name>
</gene>
<name>A0A6I6JZY3_9BACT</name>
<protein>
    <submittedName>
        <fullName evidence="9">FtsX-like permease family protein</fullName>
    </submittedName>
</protein>
<proteinExistence type="predicted"/>
<feature type="domain" description="ABC3 transporter permease C-terminal" evidence="7">
    <location>
        <begin position="669"/>
        <end position="783"/>
    </location>
</feature>